<proteinExistence type="inferred from homology"/>
<sequence length="147" mass="15630">MMVNKVQTDVGMLVMRVLLGITFLAHGMSKFQNGIEGTGGFFGSLGIPLPEIMAYIVAIVEVAGGILLAIGIGSRLIGAAFVVIMTVVMITLGYKKPFMGGYEFDLMLIAVSLFFALNGDGTYSVRRLLAGRKKPAQGEGRARRIAG</sequence>
<evidence type="ECO:0000256" key="3">
    <source>
        <dbReference type="ARBA" id="ARBA00022475"/>
    </source>
</evidence>
<feature type="transmembrane region" description="Helical" evidence="7">
    <location>
        <begin position="12"/>
        <end position="32"/>
    </location>
</feature>
<evidence type="ECO:0000256" key="5">
    <source>
        <dbReference type="ARBA" id="ARBA00022989"/>
    </source>
</evidence>
<dbReference type="EMBL" id="JBHMDO010000015">
    <property type="protein sequence ID" value="MFB9325910.1"/>
    <property type="molecule type" value="Genomic_DNA"/>
</dbReference>
<dbReference type="Pfam" id="PF07681">
    <property type="entry name" value="DoxX"/>
    <property type="match status" value="1"/>
</dbReference>
<dbReference type="PANTHER" id="PTHR33452">
    <property type="entry name" value="OXIDOREDUCTASE CATD-RELATED"/>
    <property type="match status" value="1"/>
</dbReference>
<keyword evidence="9" id="KW-1185">Reference proteome</keyword>
<evidence type="ECO:0000313" key="9">
    <source>
        <dbReference type="Proteomes" id="UP001589747"/>
    </source>
</evidence>
<name>A0ABV5KL03_9BACL</name>
<keyword evidence="6 7" id="KW-0472">Membrane</keyword>
<protein>
    <submittedName>
        <fullName evidence="8">DoxX family protein</fullName>
    </submittedName>
</protein>
<evidence type="ECO:0000256" key="1">
    <source>
        <dbReference type="ARBA" id="ARBA00004651"/>
    </source>
</evidence>
<organism evidence="8 9">
    <name type="scientific">Paenibacillus aurantiacus</name>
    <dbReference type="NCBI Taxonomy" id="1936118"/>
    <lineage>
        <taxon>Bacteria</taxon>
        <taxon>Bacillati</taxon>
        <taxon>Bacillota</taxon>
        <taxon>Bacilli</taxon>
        <taxon>Bacillales</taxon>
        <taxon>Paenibacillaceae</taxon>
        <taxon>Paenibacillus</taxon>
    </lineage>
</organism>
<comment type="subcellular location">
    <subcellularLocation>
        <location evidence="1">Cell membrane</location>
        <topology evidence="1">Multi-pass membrane protein</topology>
    </subcellularLocation>
</comment>
<feature type="transmembrane region" description="Helical" evidence="7">
    <location>
        <begin position="106"/>
        <end position="125"/>
    </location>
</feature>
<reference evidence="8 9" key="1">
    <citation type="submission" date="2024-09" db="EMBL/GenBank/DDBJ databases">
        <authorList>
            <person name="Sun Q."/>
            <person name="Mori K."/>
        </authorList>
    </citation>
    <scope>NUCLEOTIDE SEQUENCE [LARGE SCALE GENOMIC DNA]</scope>
    <source>
        <strain evidence="8 9">TISTR 2452</strain>
    </source>
</reference>
<comment type="caution">
    <text evidence="8">The sequence shown here is derived from an EMBL/GenBank/DDBJ whole genome shotgun (WGS) entry which is preliminary data.</text>
</comment>
<keyword evidence="3" id="KW-1003">Cell membrane</keyword>
<dbReference type="Proteomes" id="UP001589747">
    <property type="component" value="Unassembled WGS sequence"/>
</dbReference>
<evidence type="ECO:0000256" key="7">
    <source>
        <dbReference type="SAM" id="Phobius"/>
    </source>
</evidence>
<keyword evidence="5 7" id="KW-1133">Transmembrane helix</keyword>
<dbReference type="RefSeq" id="WP_377492637.1">
    <property type="nucleotide sequence ID" value="NZ_JBHMDO010000015.1"/>
</dbReference>
<evidence type="ECO:0000256" key="2">
    <source>
        <dbReference type="ARBA" id="ARBA00006679"/>
    </source>
</evidence>
<evidence type="ECO:0000256" key="4">
    <source>
        <dbReference type="ARBA" id="ARBA00022692"/>
    </source>
</evidence>
<evidence type="ECO:0000313" key="8">
    <source>
        <dbReference type="EMBL" id="MFB9325910.1"/>
    </source>
</evidence>
<dbReference type="InterPro" id="IPR032808">
    <property type="entry name" value="DoxX"/>
</dbReference>
<dbReference type="PANTHER" id="PTHR33452:SF1">
    <property type="entry name" value="INNER MEMBRANE PROTEIN YPHA-RELATED"/>
    <property type="match status" value="1"/>
</dbReference>
<comment type="similarity">
    <text evidence="2">Belongs to the DoxX family.</text>
</comment>
<feature type="transmembrane region" description="Helical" evidence="7">
    <location>
        <begin position="52"/>
        <end position="69"/>
    </location>
</feature>
<gene>
    <name evidence="8" type="ORF">ACFFSY_08215</name>
</gene>
<accession>A0ABV5KL03</accession>
<dbReference type="InterPro" id="IPR051907">
    <property type="entry name" value="DoxX-like_oxidoreductase"/>
</dbReference>
<feature type="transmembrane region" description="Helical" evidence="7">
    <location>
        <begin position="76"/>
        <end position="94"/>
    </location>
</feature>
<keyword evidence="4 7" id="KW-0812">Transmembrane</keyword>
<evidence type="ECO:0000256" key="6">
    <source>
        <dbReference type="ARBA" id="ARBA00023136"/>
    </source>
</evidence>